<evidence type="ECO:0000313" key="6">
    <source>
        <dbReference type="Proteomes" id="UP001205920"/>
    </source>
</evidence>
<organism evidence="5 6">
    <name type="scientific">Corynebacterium lipophilum</name>
    <dbReference type="NCBI Taxonomy" id="2804918"/>
    <lineage>
        <taxon>Bacteria</taxon>
        <taxon>Bacillati</taxon>
        <taxon>Actinomycetota</taxon>
        <taxon>Actinomycetes</taxon>
        <taxon>Mycobacteriales</taxon>
        <taxon>Corynebacteriaceae</taxon>
        <taxon>Corynebacterium</taxon>
    </lineage>
</organism>
<keyword evidence="2" id="KW-0547">Nucleotide-binding</keyword>
<name>A0AAW5HV79_9CORY</name>
<protein>
    <submittedName>
        <fullName evidence="5">Fic family protein</fullName>
    </submittedName>
</protein>
<dbReference type="InterPro" id="IPR003812">
    <property type="entry name" value="Fido"/>
</dbReference>
<evidence type="ECO:0000256" key="3">
    <source>
        <dbReference type="SAM" id="MobiDB-lite"/>
    </source>
</evidence>
<keyword evidence="6" id="KW-1185">Reference proteome</keyword>
<gene>
    <name evidence="5" type="ORF">JMN37_10720</name>
</gene>
<keyword evidence="2" id="KW-0067">ATP-binding</keyword>
<dbReference type="Proteomes" id="UP001205920">
    <property type="component" value="Unassembled WGS sequence"/>
</dbReference>
<proteinExistence type="predicted"/>
<dbReference type="InterPro" id="IPR040198">
    <property type="entry name" value="Fido_containing"/>
</dbReference>
<feature type="binding site" evidence="2">
    <location>
        <begin position="219"/>
        <end position="226"/>
    </location>
    <ligand>
        <name>ATP</name>
        <dbReference type="ChEBI" id="CHEBI:30616"/>
    </ligand>
</feature>
<dbReference type="AlphaFoldDB" id="A0AAW5HV79"/>
<dbReference type="SUPFAM" id="SSF140931">
    <property type="entry name" value="Fic-like"/>
    <property type="match status" value="1"/>
</dbReference>
<reference evidence="5 6" key="1">
    <citation type="submission" date="2021-01" db="EMBL/GenBank/DDBJ databases">
        <title>Identification and Characterization of Corynebacterium sp.</title>
        <authorList>
            <person name="Luo Q."/>
            <person name="Qu P."/>
            <person name="Chen Q."/>
        </authorList>
    </citation>
    <scope>NUCLEOTIDE SEQUENCE [LARGE SCALE GENOMIC DNA]</scope>
    <source>
        <strain evidence="5 6">MC-18</strain>
    </source>
</reference>
<evidence type="ECO:0000259" key="4">
    <source>
        <dbReference type="PROSITE" id="PS51459"/>
    </source>
</evidence>
<sequence>MNDSAAYVPFPTFAEWSNQANGHGAFERLAAEFRRFGAEQRARYSRESTRFAAVDTNAIEGVFRSDRGFTYSVAKQAHGWESAMEERGVHARPSFEAAMDGYNLALDVATGRWPLTEALIRRLHETIMASQDEYEVRVLVAGELRRQKQPLQRGVYKSQQNSPVRPDGSQHVYASPEETPSEMRRLVEQCRLDEFVAAHPVVQASYVHYAFVCVHPFADGNGRVARALSSVFLYRDPGIPLVIFDDQKHHYYDALESADAGVFRPFIDFIEQRAIDTMNVAMVELGGTNDVDSALADLGDTSALRLADMVFTELERQFGALQHPLFDATIARTCTTPTCADTGYLPVIADADGFSFSLTPTSSSGSQVTANFSVFANLQATDRPEYIVACTYAQPSGRPGPRNLEVFRRELTPDISLSLTARIRAWSAAVLADAVRAFTPES</sequence>
<dbReference type="Gene3D" id="1.10.3290.10">
    <property type="entry name" value="Fido-like domain"/>
    <property type="match status" value="1"/>
</dbReference>
<dbReference type="InterPro" id="IPR036597">
    <property type="entry name" value="Fido-like_dom_sf"/>
</dbReference>
<dbReference type="GO" id="GO:0005524">
    <property type="term" value="F:ATP binding"/>
    <property type="evidence" value="ECO:0007669"/>
    <property type="project" value="UniProtKB-KW"/>
</dbReference>
<evidence type="ECO:0000256" key="2">
    <source>
        <dbReference type="PIRSR" id="PIRSR640198-2"/>
    </source>
</evidence>
<accession>A0AAW5HV79</accession>
<feature type="binding site" evidence="2">
    <location>
        <begin position="251"/>
        <end position="252"/>
    </location>
    <ligand>
        <name>ATP</name>
        <dbReference type="ChEBI" id="CHEBI:30616"/>
    </ligand>
</feature>
<feature type="domain" description="Fido" evidence="4">
    <location>
        <begin position="115"/>
        <end position="272"/>
    </location>
</feature>
<feature type="region of interest" description="Disordered" evidence="3">
    <location>
        <begin position="151"/>
        <end position="178"/>
    </location>
</feature>
<comment type="caution">
    <text evidence="5">The sequence shown here is derived from an EMBL/GenBank/DDBJ whole genome shotgun (WGS) entry which is preliminary data.</text>
</comment>
<dbReference type="Pfam" id="PF02661">
    <property type="entry name" value="Fic"/>
    <property type="match status" value="1"/>
</dbReference>
<dbReference type="RefSeq" id="WP_071573728.1">
    <property type="nucleotide sequence ID" value="NZ_JAEUWV010000027.1"/>
</dbReference>
<dbReference type="PROSITE" id="PS51459">
    <property type="entry name" value="FIDO"/>
    <property type="match status" value="1"/>
</dbReference>
<evidence type="ECO:0000256" key="1">
    <source>
        <dbReference type="PIRSR" id="PIRSR640198-1"/>
    </source>
</evidence>
<dbReference type="PANTHER" id="PTHR13504">
    <property type="entry name" value="FIDO DOMAIN-CONTAINING PROTEIN DDB_G0283145"/>
    <property type="match status" value="1"/>
</dbReference>
<dbReference type="EMBL" id="JAEUWV010000027">
    <property type="protein sequence ID" value="MCO6395434.1"/>
    <property type="molecule type" value="Genomic_DNA"/>
</dbReference>
<dbReference type="PANTHER" id="PTHR13504:SF38">
    <property type="entry name" value="FIDO DOMAIN-CONTAINING PROTEIN"/>
    <property type="match status" value="1"/>
</dbReference>
<feature type="active site" evidence="1">
    <location>
        <position position="215"/>
    </location>
</feature>
<evidence type="ECO:0000313" key="5">
    <source>
        <dbReference type="EMBL" id="MCO6395434.1"/>
    </source>
</evidence>